<sequence length="117" mass="13501">MALETFTHPARVNPVGEHTFRVREVQFGDGYKQRVGDGLNSESQNWPMTFTGNWQRINEIRGFFKRHAGYKAFKWTTPHFEQGLYTCKTYQVTAMGNNSCGEPMYQLAATFETAFHP</sequence>
<organism evidence="1 2">
    <name type="scientific">Serratia aquatilis</name>
    <dbReference type="NCBI Taxonomy" id="1737515"/>
    <lineage>
        <taxon>Bacteria</taxon>
        <taxon>Pseudomonadati</taxon>
        <taxon>Pseudomonadota</taxon>
        <taxon>Gammaproteobacteria</taxon>
        <taxon>Enterobacterales</taxon>
        <taxon>Yersiniaceae</taxon>
        <taxon>Serratia</taxon>
    </lineage>
</organism>
<reference evidence="1 2" key="1">
    <citation type="submission" date="2024-09" db="EMBL/GenBank/DDBJ databases">
        <authorList>
            <person name="Sun Q."/>
            <person name="Mori K."/>
        </authorList>
    </citation>
    <scope>NUCLEOTIDE SEQUENCE [LARGE SCALE GENOMIC DNA]</scope>
    <source>
        <strain evidence="1 2">CCM 8626</strain>
    </source>
</reference>
<gene>
    <name evidence="1" type="ORF">ACFFJ3_16490</name>
</gene>
<proteinExistence type="predicted"/>
<dbReference type="EMBL" id="JBHLXG010000018">
    <property type="protein sequence ID" value="MFC0228070.1"/>
    <property type="molecule type" value="Genomic_DNA"/>
</dbReference>
<dbReference type="RefSeq" id="WP_380677296.1">
    <property type="nucleotide sequence ID" value="NZ_CP173186.1"/>
</dbReference>
<name>A0ABV6EGE3_9GAMM</name>
<comment type="caution">
    <text evidence="1">The sequence shown here is derived from an EMBL/GenBank/DDBJ whole genome shotgun (WGS) entry which is preliminary data.</text>
</comment>
<protein>
    <submittedName>
        <fullName evidence="1">Phage tail protein</fullName>
    </submittedName>
</protein>
<keyword evidence="2" id="KW-1185">Reference proteome</keyword>
<evidence type="ECO:0000313" key="1">
    <source>
        <dbReference type="EMBL" id="MFC0228070.1"/>
    </source>
</evidence>
<accession>A0ABV6EGE3</accession>
<dbReference type="Proteomes" id="UP001589792">
    <property type="component" value="Unassembled WGS sequence"/>
</dbReference>
<dbReference type="Pfam" id="PF05939">
    <property type="entry name" value="Phage_min_tail"/>
    <property type="match status" value="1"/>
</dbReference>
<evidence type="ECO:0000313" key="2">
    <source>
        <dbReference type="Proteomes" id="UP001589792"/>
    </source>
</evidence>
<dbReference type="InterPro" id="IPR010265">
    <property type="entry name" value="Phage_lambda_TipM"/>
</dbReference>